<dbReference type="PRINTS" id="PR00171">
    <property type="entry name" value="SUGRTRNSPORT"/>
</dbReference>
<comment type="subcellular location">
    <subcellularLocation>
        <location evidence="1">Cell membrane</location>
        <topology evidence="1">Multi-pass membrane protein</topology>
    </subcellularLocation>
</comment>
<dbReference type="PANTHER" id="PTHR48021:SF47">
    <property type="entry name" value="GH17672P"/>
    <property type="match status" value="1"/>
</dbReference>
<keyword evidence="6 9" id="KW-1133">Transmembrane helix</keyword>
<evidence type="ECO:0000256" key="2">
    <source>
        <dbReference type="ARBA" id="ARBA00022448"/>
    </source>
</evidence>
<reference evidence="10" key="1">
    <citation type="submission" date="2022-01" db="EMBL/GenBank/DDBJ databases">
        <authorList>
            <person name="King R."/>
        </authorList>
    </citation>
    <scope>NUCLEOTIDE SEQUENCE</scope>
</reference>
<feature type="transmembrane region" description="Helical" evidence="9">
    <location>
        <begin position="95"/>
        <end position="113"/>
    </location>
</feature>
<dbReference type="GO" id="GO:0022857">
    <property type="term" value="F:transmembrane transporter activity"/>
    <property type="evidence" value="ECO:0007669"/>
    <property type="project" value="InterPro"/>
</dbReference>
<keyword evidence="4" id="KW-0762">Sugar transport</keyword>
<feature type="transmembrane region" description="Helical" evidence="9">
    <location>
        <begin position="391"/>
        <end position="416"/>
    </location>
</feature>
<dbReference type="Proteomes" id="UP001153737">
    <property type="component" value="Chromosome 5"/>
</dbReference>
<evidence type="ECO:0000256" key="5">
    <source>
        <dbReference type="ARBA" id="ARBA00022692"/>
    </source>
</evidence>
<keyword evidence="11" id="KW-1185">Reference proteome</keyword>
<protein>
    <recommendedName>
        <fullName evidence="12">Sugar transporter</fullName>
    </recommendedName>
</protein>
<evidence type="ECO:0000256" key="9">
    <source>
        <dbReference type="SAM" id="Phobius"/>
    </source>
</evidence>
<dbReference type="InterPro" id="IPR005828">
    <property type="entry name" value="MFS_sugar_transport-like"/>
</dbReference>
<feature type="transmembrane region" description="Helical" evidence="9">
    <location>
        <begin position="331"/>
        <end position="350"/>
    </location>
</feature>
<evidence type="ECO:0000313" key="11">
    <source>
        <dbReference type="Proteomes" id="UP001153737"/>
    </source>
</evidence>
<dbReference type="EMBL" id="OU896711">
    <property type="protein sequence ID" value="CAH1169996.1"/>
    <property type="molecule type" value="Genomic_DNA"/>
</dbReference>
<dbReference type="Pfam" id="PF00083">
    <property type="entry name" value="Sugar_tr"/>
    <property type="match status" value="1"/>
</dbReference>
<reference evidence="10" key="2">
    <citation type="submission" date="2022-10" db="EMBL/GenBank/DDBJ databases">
        <authorList>
            <consortium name="ENA_rothamsted_submissions"/>
            <consortium name="culmorum"/>
            <person name="King R."/>
        </authorList>
    </citation>
    <scope>NUCLEOTIDE SEQUENCE</scope>
</reference>
<dbReference type="InterPro" id="IPR050549">
    <property type="entry name" value="MFS_Trehalose_Transporter"/>
</dbReference>
<keyword evidence="8" id="KW-0325">Glycoprotein</keyword>
<dbReference type="SUPFAM" id="SSF103473">
    <property type="entry name" value="MFS general substrate transporter"/>
    <property type="match status" value="1"/>
</dbReference>
<dbReference type="AlphaFoldDB" id="A0A9P0GRL1"/>
<feature type="transmembrane region" description="Helical" evidence="9">
    <location>
        <begin position="125"/>
        <end position="144"/>
    </location>
</feature>
<sequence>MEDREQVEEALVDTKEGINEHEHDNKIRYNNETKNDITSGGGGGNSFLYLSALTSNLLMISCSTNFTWTSPMLKILTNSDPVINPLGTPITPLQQSWFTSLFGLGAVFGPIFFGKLADIIGRKKLLMLLAIPNIAGFSILAVASDIRVYCLVRFVLGAVTGVVYAILPIYLTEISELGNRGMLGSFMSVFSNLGILLVFVIGPYLSVKQLSICCAVPTLLFAIFFGIFIPESPVYLVTKGDRAEATKSLMKLRQRSSRHVEAELHLITKNVEKQTEVGTVGDLFKERSLRRALFICFTLPVFQQISGLQVVNSFLGPILDSTKTGLSTYTSTVIIGIVRMFVVVTATALIDRVGRKVLLLVSTLGCFLTLTLLGMYFHLDKSEVFDIESFSWLPVISLTFFMAFFNVGLVGIPFLLPSELFPPKFKSLGSSLVSFSSFGFYFLVVMSYPIISHWYGIELCFWMFSGGTLLGVVFIYFMVPETKGKTYNDIKKFLEK</sequence>
<dbReference type="InterPro" id="IPR003663">
    <property type="entry name" value="Sugar/inositol_transpt"/>
</dbReference>
<keyword evidence="2" id="KW-0813">Transport</keyword>
<evidence type="ECO:0000256" key="1">
    <source>
        <dbReference type="ARBA" id="ARBA00004651"/>
    </source>
</evidence>
<feature type="transmembrane region" description="Helical" evidence="9">
    <location>
        <begin position="292"/>
        <end position="311"/>
    </location>
</feature>
<name>A0A9P0GRL1_PHACE</name>
<feature type="transmembrane region" description="Helical" evidence="9">
    <location>
        <begin position="150"/>
        <end position="171"/>
    </location>
</feature>
<feature type="transmembrane region" description="Helical" evidence="9">
    <location>
        <begin position="428"/>
        <end position="448"/>
    </location>
</feature>
<evidence type="ECO:0000256" key="4">
    <source>
        <dbReference type="ARBA" id="ARBA00022597"/>
    </source>
</evidence>
<feature type="transmembrane region" description="Helical" evidence="9">
    <location>
        <begin position="47"/>
        <end position="68"/>
    </location>
</feature>
<evidence type="ECO:0008006" key="12">
    <source>
        <dbReference type="Google" id="ProtNLM"/>
    </source>
</evidence>
<proteinExistence type="predicted"/>
<dbReference type="InterPro" id="IPR036259">
    <property type="entry name" value="MFS_trans_sf"/>
</dbReference>
<dbReference type="OrthoDB" id="7543230at2759"/>
<gene>
    <name evidence="10" type="ORF">PHAECO_LOCUS9703</name>
</gene>
<organism evidence="10 11">
    <name type="scientific">Phaedon cochleariae</name>
    <name type="common">Mustard beetle</name>
    <dbReference type="NCBI Taxonomy" id="80249"/>
    <lineage>
        <taxon>Eukaryota</taxon>
        <taxon>Metazoa</taxon>
        <taxon>Ecdysozoa</taxon>
        <taxon>Arthropoda</taxon>
        <taxon>Hexapoda</taxon>
        <taxon>Insecta</taxon>
        <taxon>Pterygota</taxon>
        <taxon>Neoptera</taxon>
        <taxon>Endopterygota</taxon>
        <taxon>Coleoptera</taxon>
        <taxon>Polyphaga</taxon>
        <taxon>Cucujiformia</taxon>
        <taxon>Chrysomeloidea</taxon>
        <taxon>Chrysomelidae</taxon>
        <taxon>Chrysomelinae</taxon>
        <taxon>Chrysomelini</taxon>
        <taxon>Phaedon</taxon>
    </lineage>
</organism>
<keyword evidence="5 9" id="KW-0812">Transmembrane</keyword>
<feature type="transmembrane region" description="Helical" evidence="9">
    <location>
        <begin position="454"/>
        <end position="479"/>
    </location>
</feature>
<feature type="transmembrane region" description="Helical" evidence="9">
    <location>
        <begin position="209"/>
        <end position="229"/>
    </location>
</feature>
<feature type="transmembrane region" description="Helical" evidence="9">
    <location>
        <begin position="357"/>
        <end position="379"/>
    </location>
</feature>
<dbReference type="GO" id="GO:0005886">
    <property type="term" value="C:plasma membrane"/>
    <property type="evidence" value="ECO:0007669"/>
    <property type="project" value="UniProtKB-SubCell"/>
</dbReference>
<dbReference type="FunFam" id="1.20.1250.20:FF:000218">
    <property type="entry name" value="facilitated trehalose transporter Tret1"/>
    <property type="match status" value="1"/>
</dbReference>
<evidence type="ECO:0000256" key="3">
    <source>
        <dbReference type="ARBA" id="ARBA00022475"/>
    </source>
</evidence>
<keyword evidence="7 9" id="KW-0472">Membrane</keyword>
<evidence type="ECO:0000256" key="7">
    <source>
        <dbReference type="ARBA" id="ARBA00023136"/>
    </source>
</evidence>
<keyword evidence="3" id="KW-1003">Cell membrane</keyword>
<accession>A0A9P0GRL1</accession>
<feature type="transmembrane region" description="Helical" evidence="9">
    <location>
        <begin position="183"/>
        <end position="203"/>
    </location>
</feature>
<evidence type="ECO:0000256" key="6">
    <source>
        <dbReference type="ARBA" id="ARBA00022989"/>
    </source>
</evidence>
<dbReference type="Gene3D" id="1.20.1250.20">
    <property type="entry name" value="MFS general substrate transporter like domains"/>
    <property type="match status" value="1"/>
</dbReference>
<dbReference type="PANTHER" id="PTHR48021">
    <property type="match status" value="1"/>
</dbReference>
<evidence type="ECO:0000313" key="10">
    <source>
        <dbReference type="EMBL" id="CAH1169996.1"/>
    </source>
</evidence>
<evidence type="ECO:0000256" key="8">
    <source>
        <dbReference type="ARBA" id="ARBA00023180"/>
    </source>
</evidence>